<dbReference type="EMBL" id="LAZR01003070">
    <property type="protein sequence ID" value="KKN22352.1"/>
    <property type="molecule type" value="Genomic_DNA"/>
</dbReference>
<proteinExistence type="predicted"/>
<dbReference type="Pfam" id="PF05869">
    <property type="entry name" value="Dam"/>
    <property type="match status" value="1"/>
</dbReference>
<protein>
    <recommendedName>
        <fullName evidence="2">DNA N-6-adenine-methyltransferase (Dam)</fullName>
    </recommendedName>
</protein>
<dbReference type="GO" id="GO:0009307">
    <property type="term" value="P:DNA restriction-modification system"/>
    <property type="evidence" value="ECO:0007669"/>
    <property type="project" value="InterPro"/>
</dbReference>
<dbReference type="GO" id="GO:0009007">
    <property type="term" value="F:site-specific DNA-methyltransferase (adenine-specific) activity"/>
    <property type="evidence" value="ECO:0007669"/>
    <property type="project" value="InterPro"/>
</dbReference>
<accession>A0A0F9PD07</accession>
<dbReference type="GO" id="GO:0003677">
    <property type="term" value="F:DNA binding"/>
    <property type="evidence" value="ECO:0007669"/>
    <property type="project" value="InterPro"/>
</dbReference>
<dbReference type="InterPro" id="IPR008593">
    <property type="entry name" value="Dam_MeTrfase"/>
</dbReference>
<name>A0A0F9PD07_9ZZZZ</name>
<sequence>MKGFAELDTTKKKANTSNEWYTPPEVFELLKNPQFDLDPCSPGKDKVPWIPVAKHYTAADNGLLLPWTGKVWLNPPYGKDTAVWLDRLALHGNGIALVFARTDTLWFHRLVIKADVVCFLAGRLKFISETGQQEGSAACGSLLLAWGECANILANADIGWTIDRR</sequence>
<evidence type="ECO:0008006" key="2">
    <source>
        <dbReference type="Google" id="ProtNLM"/>
    </source>
</evidence>
<reference evidence="1" key="1">
    <citation type="journal article" date="2015" name="Nature">
        <title>Complex archaea that bridge the gap between prokaryotes and eukaryotes.</title>
        <authorList>
            <person name="Spang A."/>
            <person name="Saw J.H."/>
            <person name="Jorgensen S.L."/>
            <person name="Zaremba-Niedzwiedzka K."/>
            <person name="Martijn J."/>
            <person name="Lind A.E."/>
            <person name="van Eijk R."/>
            <person name="Schleper C."/>
            <person name="Guy L."/>
            <person name="Ettema T.J."/>
        </authorList>
    </citation>
    <scope>NUCLEOTIDE SEQUENCE</scope>
</reference>
<gene>
    <name evidence="1" type="ORF">LCGC14_0916180</name>
</gene>
<evidence type="ECO:0000313" key="1">
    <source>
        <dbReference type="EMBL" id="KKN22352.1"/>
    </source>
</evidence>
<dbReference type="AlphaFoldDB" id="A0A0F9PD07"/>
<comment type="caution">
    <text evidence="1">The sequence shown here is derived from an EMBL/GenBank/DDBJ whole genome shotgun (WGS) entry which is preliminary data.</text>
</comment>
<organism evidence="1">
    <name type="scientific">marine sediment metagenome</name>
    <dbReference type="NCBI Taxonomy" id="412755"/>
    <lineage>
        <taxon>unclassified sequences</taxon>
        <taxon>metagenomes</taxon>
        <taxon>ecological metagenomes</taxon>
    </lineage>
</organism>